<feature type="coiled-coil region" evidence="1">
    <location>
        <begin position="29"/>
        <end position="63"/>
    </location>
</feature>
<dbReference type="EMBL" id="MN739026">
    <property type="protein sequence ID" value="QHT35743.1"/>
    <property type="molecule type" value="Genomic_DNA"/>
</dbReference>
<accession>A0A6C0F527</accession>
<sequence length="84" mass="9471">MKEVYLCSLFVLTASLVFIFHRKLEHMTIEEVDDKATKATTRITTLEDEYNSIKQKLDTQEARMGAASSQAADAQAFLNSNLVE</sequence>
<reference evidence="2" key="1">
    <citation type="journal article" date="2020" name="Nature">
        <title>Giant virus diversity and host interactions through global metagenomics.</title>
        <authorList>
            <person name="Schulz F."/>
            <person name="Roux S."/>
            <person name="Paez-Espino D."/>
            <person name="Jungbluth S."/>
            <person name="Walsh D.A."/>
            <person name="Denef V.J."/>
            <person name="McMahon K.D."/>
            <person name="Konstantinidis K.T."/>
            <person name="Eloe-Fadrosh E.A."/>
            <person name="Kyrpides N.C."/>
            <person name="Woyke T."/>
        </authorList>
    </citation>
    <scope>NUCLEOTIDE SEQUENCE</scope>
    <source>
        <strain evidence="2">GVMAG-M-3300009181-41</strain>
    </source>
</reference>
<organism evidence="2">
    <name type="scientific">viral metagenome</name>
    <dbReference type="NCBI Taxonomy" id="1070528"/>
    <lineage>
        <taxon>unclassified sequences</taxon>
        <taxon>metagenomes</taxon>
        <taxon>organismal metagenomes</taxon>
    </lineage>
</organism>
<protein>
    <submittedName>
        <fullName evidence="2">Uncharacterized protein</fullName>
    </submittedName>
</protein>
<dbReference type="AlphaFoldDB" id="A0A6C0F527"/>
<evidence type="ECO:0000256" key="1">
    <source>
        <dbReference type="SAM" id="Coils"/>
    </source>
</evidence>
<keyword evidence="1" id="KW-0175">Coiled coil</keyword>
<proteinExistence type="predicted"/>
<evidence type="ECO:0000313" key="2">
    <source>
        <dbReference type="EMBL" id="QHT35743.1"/>
    </source>
</evidence>
<name>A0A6C0F527_9ZZZZ</name>